<evidence type="ECO:0000313" key="3">
    <source>
        <dbReference type="Proteomes" id="UP000572072"/>
    </source>
</evidence>
<reference evidence="2 3" key="1">
    <citation type="submission" date="2019-08" db="EMBL/GenBank/DDBJ databases">
        <title>Draft genome sequencing and comparative genomics of hatchery-associated Vibrios.</title>
        <authorList>
            <person name="Kehlet-Delgado H."/>
            <person name="Mueller R.S."/>
        </authorList>
    </citation>
    <scope>NUCLEOTIDE SEQUENCE [LARGE SCALE GENOMIC DNA]</scope>
    <source>
        <strain evidence="2 3">00-78-3</strain>
    </source>
</reference>
<comment type="caution">
    <text evidence="2">The sequence shown here is derived from an EMBL/GenBank/DDBJ whole genome shotgun (WGS) entry which is preliminary data.</text>
</comment>
<sequence>MKLSAVLLLYIIQSCDTCFDYIPCKKLKPKAPNTRGKNSVHGNSTSLLLLAGTICFYLLLNF</sequence>
<evidence type="ECO:0000256" key="1">
    <source>
        <dbReference type="SAM" id="Phobius"/>
    </source>
</evidence>
<evidence type="ECO:0000313" key="2">
    <source>
        <dbReference type="EMBL" id="NOH47711.1"/>
    </source>
</evidence>
<keyword evidence="1" id="KW-1133">Transmembrane helix</keyword>
<accession>A0A7Y4E0A2</accession>
<dbReference type="EMBL" id="VTYN01000005">
    <property type="protein sequence ID" value="NOH47711.1"/>
    <property type="molecule type" value="Genomic_DNA"/>
</dbReference>
<organism evidence="2 3">
    <name type="scientific">Vibrio rotiferianus</name>
    <dbReference type="NCBI Taxonomy" id="190895"/>
    <lineage>
        <taxon>Bacteria</taxon>
        <taxon>Pseudomonadati</taxon>
        <taxon>Pseudomonadota</taxon>
        <taxon>Gammaproteobacteria</taxon>
        <taxon>Vibrionales</taxon>
        <taxon>Vibrionaceae</taxon>
        <taxon>Vibrio</taxon>
    </lineage>
</organism>
<feature type="transmembrane region" description="Helical" evidence="1">
    <location>
        <begin position="41"/>
        <end position="60"/>
    </location>
</feature>
<keyword evidence="1" id="KW-0472">Membrane</keyword>
<keyword evidence="1" id="KW-0812">Transmembrane</keyword>
<dbReference type="PROSITE" id="PS51257">
    <property type="entry name" value="PROKAR_LIPOPROTEIN"/>
    <property type="match status" value="1"/>
</dbReference>
<dbReference type="AlphaFoldDB" id="A0A7Y4E0A2"/>
<protein>
    <submittedName>
        <fullName evidence="2">Uncharacterized protein</fullName>
    </submittedName>
</protein>
<name>A0A7Y4E0A2_9VIBR</name>
<gene>
    <name evidence="2" type="ORF">F0262_06550</name>
</gene>
<dbReference type="Proteomes" id="UP000572072">
    <property type="component" value="Unassembled WGS sequence"/>
</dbReference>
<proteinExistence type="predicted"/>
<dbReference type="OrthoDB" id="9899822at2"/>